<dbReference type="InterPro" id="IPR011747">
    <property type="entry name" value="CHP02241"/>
</dbReference>
<dbReference type="EMBL" id="CP034669">
    <property type="protein sequence ID" value="QAT84800.1"/>
    <property type="molecule type" value="Genomic_DNA"/>
</dbReference>
<dbReference type="GO" id="GO:0005198">
    <property type="term" value="F:structural molecule activity"/>
    <property type="evidence" value="ECO:0007669"/>
    <property type="project" value="InterPro"/>
</dbReference>
<dbReference type="AlphaFoldDB" id="A0A410RSB1"/>
<gene>
    <name evidence="1" type="ORF">EJ065_3236</name>
</gene>
<evidence type="ECO:0000313" key="2">
    <source>
        <dbReference type="Proteomes" id="UP000288758"/>
    </source>
</evidence>
<accession>A0A410RSB1</accession>
<organism evidence="1 2">
    <name type="scientific">Corallococcus coralloides</name>
    <name type="common">Myxococcus coralloides</name>
    <dbReference type="NCBI Taxonomy" id="184914"/>
    <lineage>
        <taxon>Bacteria</taxon>
        <taxon>Pseudomonadati</taxon>
        <taxon>Myxococcota</taxon>
        <taxon>Myxococcia</taxon>
        <taxon>Myxococcales</taxon>
        <taxon>Cystobacterineae</taxon>
        <taxon>Myxococcaceae</taxon>
        <taxon>Corallococcus</taxon>
    </lineage>
</organism>
<evidence type="ECO:0000313" key="1">
    <source>
        <dbReference type="EMBL" id="QAT84800.1"/>
    </source>
</evidence>
<reference evidence="1 2" key="1">
    <citation type="submission" date="2018-12" db="EMBL/GenBank/DDBJ databases">
        <title>Complete Genome Sequence of the Corallopyronin A producing Myxobacterium Corallococcus coralloides B035.</title>
        <authorList>
            <person name="Bouhired S.M."/>
            <person name="Rupp O."/>
            <person name="Blom J."/>
            <person name="Schaeberle T.F."/>
            <person name="Kehraus S."/>
            <person name="Schiefer A."/>
            <person name="Pfarr K."/>
            <person name="Goesmann A."/>
            <person name="Hoerauf A."/>
            <person name="Koenig G.M."/>
        </authorList>
    </citation>
    <scope>NUCLEOTIDE SEQUENCE [LARGE SCALE GENOMIC DNA]</scope>
    <source>
        <strain evidence="1 2">B035</strain>
    </source>
</reference>
<dbReference type="Proteomes" id="UP000288758">
    <property type="component" value="Chromosome"/>
</dbReference>
<proteinExistence type="predicted"/>
<protein>
    <submittedName>
        <fullName evidence="1">Phage tail region protein</fullName>
    </submittedName>
</protein>
<dbReference type="PANTHER" id="PTHR38009:SF1">
    <property type="entry name" value="CONSERVED HYPOTHETICAL PHAGE TAIL PROTEIN"/>
    <property type="match status" value="1"/>
</dbReference>
<dbReference type="PANTHER" id="PTHR38009">
    <property type="entry name" value="CONSERVED HYPOTHETICAL PHAGE TAIL PROTEIN"/>
    <property type="match status" value="1"/>
</dbReference>
<sequence length="165" mass="18553">MAIIGQPRSFHKRFKFLVKIDDIGHAGFQKCSELSVEVANVQYFEGGSLIPNKSPGRLTFTDVTLEQGATKDHQLFDWIQDVVHMSSGLGLPDALYKRNSDIVRQDRDGTTLRRRSPSRAWPVKFVAGEWDNESDENVIEAVTLTYDHFELVPQSTTSPQSATTI</sequence>
<dbReference type="NCBIfam" id="TIGR02241">
    <property type="entry name" value="conserved hypothetical phage tail region protein"/>
    <property type="match status" value="1"/>
</dbReference>
<dbReference type="Pfam" id="PF06841">
    <property type="entry name" value="Phage_T4_gp19"/>
    <property type="match status" value="1"/>
</dbReference>
<dbReference type="InterPro" id="IPR010667">
    <property type="entry name" value="Phage_T4_Gp19"/>
</dbReference>
<name>A0A410RSB1_CORCK</name>
<dbReference type="RefSeq" id="WP_128796676.1">
    <property type="nucleotide sequence ID" value="NZ_CP034669.1"/>
</dbReference>